<dbReference type="PANTHER" id="PTHR48079">
    <property type="entry name" value="PROTEIN YEEZ"/>
    <property type="match status" value="1"/>
</dbReference>
<dbReference type="Pfam" id="PF01073">
    <property type="entry name" value="3Beta_HSD"/>
    <property type="match status" value="1"/>
</dbReference>
<name>I2GLK2_9BACT</name>
<feature type="domain" description="3-beta hydroxysteroid dehydrogenase/isomerase" evidence="1">
    <location>
        <begin position="7"/>
        <end position="254"/>
    </location>
</feature>
<keyword evidence="3" id="KW-1185">Reference proteome</keyword>
<dbReference type="InterPro" id="IPR002225">
    <property type="entry name" value="3Beta_OHSteriod_DH/Estase"/>
</dbReference>
<comment type="caution">
    <text evidence="2">The sequence shown here is derived from an EMBL/GenBank/DDBJ whole genome shotgun (WGS) entry which is preliminary data.</text>
</comment>
<dbReference type="AlphaFoldDB" id="I2GLK2"/>
<dbReference type="SUPFAM" id="SSF51735">
    <property type="entry name" value="NAD(P)-binding Rossmann-fold domains"/>
    <property type="match status" value="1"/>
</dbReference>
<accession>I2GLK2</accession>
<dbReference type="PANTHER" id="PTHR48079:SF6">
    <property type="entry name" value="NAD(P)-BINDING DOMAIN-CONTAINING PROTEIN-RELATED"/>
    <property type="match status" value="1"/>
</dbReference>
<protein>
    <submittedName>
        <fullName evidence="2">NAD-dependent epimerase/dehydratase</fullName>
        <ecNumber evidence="2">1.1.1.-</ecNumber>
    </submittedName>
</protein>
<dbReference type="GO" id="GO:0006694">
    <property type="term" value="P:steroid biosynthetic process"/>
    <property type="evidence" value="ECO:0007669"/>
    <property type="project" value="InterPro"/>
</dbReference>
<dbReference type="GO" id="GO:0004029">
    <property type="term" value="F:aldehyde dehydrogenase (NAD+) activity"/>
    <property type="evidence" value="ECO:0007669"/>
    <property type="project" value="TreeGrafter"/>
</dbReference>
<organism evidence="2 3">
    <name type="scientific">Fibrisoma limi BUZ 3</name>
    <dbReference type="NCBI Taxonomy" id="1185876"/>
    <lineage>
        <taxon>Bacteria</taxon>
        <taxon>Pseudomonadati</taxon>
        <taxon>Bacteroidota</taxon>
        <taxon>Cytophagia</taxon>
        <taxon>Cytophagales</taxon>
        <taxon>Spirosomataceae</taxon>
        <taxon>Fibrisoma</taxon>
    </lineage>
</organism>
<dbReference type="EMBL" id="CAIT01000007">
    <property type="protein sequence ID" value="CCH54778.1"/>
    <property type="molecule type" value="Genomic_DNA"/>
</dbReference>
<gene>
    <name evidence="2" type="ORF">BN8_03982</name>
</gene>
<proteinExistence type="predicted"/>
<reference evidence="2 3" key="1">
    <citation type="journal article" date="2012" name="J. Bacteriol.">
        <title>Genome Sequence of the Filamentous Bacterium Fibrisoma limi BUZ 3T.</title>
        <authorList>
            <person name="Filippini M."/>
            <person name="Qi W."/>
            <person name="Jaenicke S."/>
            <person name="Goesmann A."/>
            <person name="Smits T.H."/>
            <person name="Bagheri H.C."/>
        </authorList>
    </citation>
    <scope>NUCLEOTIDE SEQUENCE [LARGE SCALE GENOMIC DNA]</scope>
    <source>
        <strain evidence="3">BUZ 3T</strain>
    </source>
</reference>
<dbReference type="InterPro" id="IPR051783">
    <property type="entry name" value="NAD(P)-dependent_oxidoreduct"/>
</dbReference>
<dbReference type="EC" id="1.1.1.-" evidence="2"/>
<dbReference type="Gene3D" id="3.40.50.720">
    <property type="entry name" value="NAD(P)-binding Rossmann-like Domain"/>
    <property type="match status" value="1"/>
</dbReference>
<dbReference type="RefSeq" id="WP_009283354.1">
    <property type="nucleotide sequence ID" value="NZ_CAIT01000007.1"/>
</dbReference>
<dbReference type="GO" id="GO:0005737">
    <property type="term" value="C:cytoplasm"/>
    <property type="evidence" value="ECO:0007669"/>
    <property type="project" value="TreeGrafter"/>
</dbReference>
<dbReference type="GO" id="GO:0016616">
    <property type="term" value="F:oxidoreductase activity, acting on the CH-OH group of donors, NAD or NADP as acceptor"/>
    <property type="evidence" value="ECO:0007669"/>
    <property type="project" value="InterPro"/>
</dbReference>
<dbReference type="Proteomes" id="UP000009309">
    <property type="component" value="Unassembled WGS sequence"/>
</dbReference>
<evidence type="ECO:0000259" key="1">
    <source>
        <dbReference type="Pfam" id="PF01073"/>
    </source>
</evidence>
<dbReference type="STRING" id="1185876.BN8_03982"/>
<dbReference type="eggNOG" id="COG0451">
    <property type="taxonomic scope" value="Bacteria"/>
</dbReference>
<dbReference type="InterPro" id="IPR036291">
    <property type="entry name" value="NAD(P)-bd_dom_sf"/>
</dbReference>
<keyword evidence="2" id="KW-0560">Oxidoreductase</keyword>
<sequence>MKTQCFITGGSGFVGRHLIQVLVERGYAVRALARSEQTATLLRQLGAIPIRGDLHDSGSLRTGVQGCAIVFHLAASVDFWADEQTLWPDHVTGTDNVLQAAHRAGVNRFVYLSAASVVMNGQPILNADEQVTSNRLIDGYSRTKRIAEKHVLDANTTTFRTVAIRPPLIWGLGDTSALPQIVEAAQTGQLAFIGGGKHQIVTANVRNVCHALILAAEGDVSGDAFFVTDGEPQQFRRFITDVLATQGVKAPERTVPLSVARFMASVLAGVWRLFRLKGAPPLYPGMVNTLGLPFVVSDAKIRQQLGYRPVISVADGLREMYPLQPAH</sequence>
<dbReference type="OrthoDB" id="9779902at2"/>
<evidence type="ECO:0000313" key="2">
    <source>
        <dbReference type="EMBL" id="CCH54778.1"/>
    </source>
</evidence>
<evidence type="ECO:0000313" key="3">
    <source>
        <dbReference type="Proteomes" id="UP000009309"/>
    </source>
</evidence>